<dbReference type="GO" id="GO:0043565">
    <property type="term" value="F:sequence-specific DNA binding"/>
    <property type="evidence" value="ECO:0007669"/>
    <property type="project" value="InterPro"/>
</dbReference>
<organism evidence="3 4">
    <name type="scientific">Sesamum angolense</name>
    <dbReference type="NCBI Taxonomy" id="2727404"/>
    <lineage>
        <taxon>Eukaryota</taxon>
        <taxon>Viridiplantae</taxon>
        <taxon>Streptophyta</taxon>
        <taxon>Embryophyta</taxon>
        <taxon>Tracheophyta</taxon>
        <taxon>Spermatophyta</taxon>
        <taxon>Magnoliopsida</taxon>
        <taxon>eudicotyledons</taxon>
        <taxon>Gunneridae</taxon>
        <taxon>Pentapetalae</taxon>
        <taxon>asterids</taxon>
        <taxon>lamiids</taxon>
        <taxon>Lamiales</taxon>
        <taxon>Pedaliaceae</taxon>
        <taxon>Sesamum</taxon>
    </lineage>
</organism>
<proteinExistence type="predicted"/>
<protein>
    <submittedName>
        <fullName evidence="3">Protein RESPONSE TO ABA AND SALT 1</fullName>
    </submittedName>
</protein>
<name>A0AAE1W1D3_9LAMI</name>
<evidence type="ECO:0000313" key="3">
    <source>
        <dbReference type="EMBL" id="KAK4384610.1"/>
    </source>
</evidence>
<dbReference type="AlphaFoldDB" id="A0AAE1W1D3"/>
<keyword evidence="1" id="KW-0175">Coiled coil</keyword>
<dbReference type="Pfam" id="PF14144">
    <property type="entry name" value="DOG1"/>
    <property type="match status" value="1"/>
</dbReference>
<reference evidence="3" key="1">
    <citation type="submission" date="2020-06" db="EMBL/GenBank/DDBJ databases">
        <authorList>
            <person name="Li T."/>
            <person name="Hu X."/>
            <person name="Zhang T."/>
            <person name="Song X."/>
            <person name="Zhang H."/>
            <person name="Dai N."/>
            <person name="Sheng W."/>
            <person name="Hou X."/>
            <person name="Wei L."/>
        </authorList>
    </citation>
    <scope>NUCLEOTIDE SEQUENCE</scope>
    <source>
        <strain evidence="3">K16</strain>
        <tissue evidence="3">Leaf</tissue>
    </source>
</reference>
<comment type="caution">
    <text evidence="3">The sequence shown here is derived from an EMBL/GenBank/DDBJ whole genome shotgun (WGS) entry which is preliminary data.</text>
</comment>
<dbReference type="InterPro" id="IPR025422">
    <property type="entry name" value="TGA_domain"/>
</dbReference>
<evidence type="ECO:0000313" key="4">
    <source>
        <dbReference type="Proteomes" id="UP001289374"/>
    </source>
</evidence>
<dbReference type="PROSITE" id="PS51806">
    <property type="entry name" value="DOG1"/>
    <property type="match status" value="1"/>
</dbReference>
<dbReference type="InterPro" id="IPR051886">
    <property type="entry name" value="Seed_Dev/Stress_Resp_Reg"/>
</dbReference>
<dbReference type="PANTHER" id="PTHR46354:SF13">
    <property type="entry name" value="PROTEIN DOG1-LIKE 4"/>
    <property type="match status" value="1"/>
</dbReference>
<accession>A0AAE1W1D3</accession>
<dbReference type="PANTHER" id="PTHR46354">
    <property type="entry name" value="DOG1 DOMAIN-CONTAINING PROTEIN"/>
    <property type="match status" value="1"/>
</dbReference>
<reference evidence="3" key="2">
    <citation type="journal article" date="2024" name="Plant">
        <title>Genomic evolution and insights into agronomic trait innovations of Sesamum species.</title>
        <authorList>
            <person name="Miao H."/>
            <person name="Wang L."/>
            <person name="Qu L."/>
            <person name="Liu H."/>
            <person name="Sun Y."/>
            <person name="Le M."/>
            <person name="Wang Q."/>
            <person name="Wei S."/>
            <person name="Zheng Y."/>
            <person name="Lin W."/>
            <person name="Duan Y."/>
            <person name="Cao H."/>
            <person name="Xiong S."/>
            <person name="Wang X."/>
            <person name="Wei L."/>
            <person name="Li C."/>
            <person name="Ma Q."/>
            <person name="Ju M."/>
            <person name="Zhao R."/>
            <person name="Li G."/>
            <person name="Mu C."/>
            <person name="Tian Q."/>
            <person name="Mei H."/>
            <person name="Zhang T."/>
            <person name="Gao T."/>
            <person name="Zhang H."/>
        </authorList>
    </citation>
    <scope>NUCLEOTIDE SEQUENCE</scope>
    <source>
        <strain evidence="3">K16</strain>
    </source>
</reference>
<feature type="domain" description="DOG1" evidence="2">
    <location>
        <begin position="13"/>
        <end position="234"/>
    </location>
</feature>
<keyword evidence="4" id="KW-1185">Reference proteome</keyword>
<evidence type="ECO:0000259" key="2">
    <source>
        <dbReference type="PROSITE" id="PS51806"/>
    </source>
</evidence>
<sequence>MVYPIILQTNDHAQTFEAFLERWLIDQERYLRDLLGLMERNRSEEEEYEVCGKGLIQQVMGHYKHYFEAKARVVEENVFLVLMPSWFSSFERAYLWIGGFRPGLLFRLVKNNILDLTEEQSQRINRLMVEIKEEEKELTDEFDRAQEVVASPLMVELVRRLGRLRNGAEHNMESAVDRLKLSLETLVECADFLRMKTGIMLVEILKPAQAIRLLAAVAQLQLRVRRWGMQRDGQNRMHSAIFSDIENRAV</sequence>
<gene>
    <name evidence="3" type="ORF">Sango_3043700</name>
</gene>
<dbReference type="Proteomes" id="UP001289374">
    <property type="component" value="Unassembled WGS sequence"/>
</dbReference>
<feature type="coiled-coil region" evidence="1">
    <location>
        <begin position="114"/>
        <end position="148"/>
    </location>
</feature>
<dbReference type="EMBL" id="JACGWL010000061">
    <property type="protein sequence ID" value="KAK4384610.1"/>
    <property type="molecule type" value="Genomic_DNA"/>
</dbReference>
<dbReference type="GO" id="GO:0006351">
    <property type="term" value="P:DNA-templated transcription"/>
    <property type="evidence" value="ECO:0007669"/>
    <property type="project" value="InterPro"/>
</dbReference>
<evidence type="ECO:0000256" key="1">
    <source>
        <dbReference type="SAM" id="Coils"/>
    </source>
</evidence>